<dbReference type="Gene3D" id="3.40.50.720">
    <property type="entry name" value="NAD(P)-binding Rossmann-like Domain"/>
    <property type="match status" value="1"/>
</dbReference>
<evidence type="ECO:0000259" key="1">
    <source>
        <dbReference type="Pfam" id="PF01370"/>
    </source>
</evidence>
<accession>A0ABU6HH84</accession>
<dbReference type="RefSeq" id="WP_326297107.1">
    <property type="nucleotide sequence ID" value="NZ_JAYLLH010000009.1"/>
</dbReference>
<sequence length="265" mass="28042">MALQLMPGVSDQPVELIPVFRDGPVRDGAVIWQPGGNLPVGLRADVVLALWGVTPGPEKILDDNARLGSAAVRLADILGSACIIHCSSQAVYRPVSNPLSEDLHPDPQNDYGRAKLHMEQVIAAMSSASGPRSVCLRIGNVAGAESLFAAGRAGGQIRLDRFDDGQGPLRSYIAPGDLARVLATLCHVTPDSLPDVLNVAAPAPTTMEALARAMGWEVIWCDAPDTAVQRVVLDTTRLQAICPLPPQSAEAAWIARDVKAGGWDR</sequence>
<organism evidence="2 3">
    <name type="scientific">Mesobacterium hydrothermale</name>
    <dbReference type="NCBI Taxonomy" id="3111907"/>
    <lineage>
        <taxon>Bacteria</taxon>
        <taxon>Pseudomonadati</taxon>
        <taxon>Pseudomonadota</taxon>
        <taxon>Alphaproteobacteria</taxon>
        <taxon>Rhodobacterales</taxon>
        <taxon>Roseobacteraceae</taxon>
        <taxon>Mesobacterium</taxon>
    </lineage>
</organism>
<dbReference type="EMBL" id="JAYLLH010000009">
    <property type="protein sequence ID" value="MEC3861291.1"/>
    <property type="molecule type" value="Genomic_DNA"/>
</dbReference>
<keyword evidence="3" id="KW-1185">Reference proteome</keyword>
<dbReference type="InterPro" id="IPR001509">
    <property type="entry name" value="Epimerase_deHydtase"/>
</dbReference>
<dbReference type="InterPro" id="IPR036291">
    <property type="entry name" value="NAD(P)-bd_dom_sf"/>
</dbReference>
<comment type="caution">
    <text evidence="2">The sequence shown here is derived from an EMBL/GenBank/DDBJ whole genome shotgun (WGS) entry which is preliminary data.</text>
</comment>
<gene>
    <name evidence="2" type="ORF">VK792_08345</name>
</gene>
<reference evidence="2 3" key="1">
    <citation type="submission" date="2024-01" db="EMBL/GenBank/DDBJ databases">
        <title>Mesobacterium rodlantinim sp. nov., isolated from shallow sea hydrothermal systems off Kueishantao Island.</title>
        <authorList>
            <person name="Su Z."/>
            <person name="Tang K."/>
        </authorList>
    </citation>
    <scope>NUCLEOTIDE SEQUENCE [LARGE SCALE GENOMIC DNA]</scope>
    <source>
        <strain evidence="2 3">TK19101</strain>
    </source>
</reference>
<dbReference type="Proteomes" id="UP001348149">
    <property type="component" value="Unassembled WGS sequence"/>
</dbReference>
<evidence type="ECO:0000313" key="2">
    <source>
        <dbReference type="EMBL" id="MEC3861291.1"/>
    </source>
</evidence>
<evidence type="ECO:0000313" key="3">
    <source>
        <dbReference type="Proteomes" id="UP001348149"/>
    </source>
</evidence>
<protein>
    <submittedName>
        <fullName evidence="2">NAD-dependent epimerase/dehydratase family protein</fullName>
    </submittedName>
</protein>
<feature type="domain" description="NAD-dependent epimerase/dehydratase" evidence="1">
    <location>
        <begin position="57"/>
        <end position="145"/>
    </location>
</feature>
<dbReference type="SUPFAM" id="SSF51735">
    <property type="entry name" value="NAD(P)-binding Rossmann-fold domains"/>
    <property type="match status" value="1"/>
</dbReference>
<name>A0ABU6HH84_9RHOB</name>
<dbReference type="Pfam" id="PF01370">
    <property type="entry name" value="Epimerase"/>
    <property type="match status" value="1"/>
</dbReference>
<proteinExistence type="predicted"/>